<dbReference type="InterPro" id="IPR003594">
    <property type="entry name" value="HATPase_dom"/>
</dbReference>
<dbReference type="InterPro" id="IPR004358">
    <property type="entry name" value="Sig_transdc_His_kin-like_C"/>
</dbReference>
<dbReference type="Gene3D" id="6.10.340.10">
    <property type="match status" value="1"/>
</dbReference>
<dbReference type="Pfam" id="PF00672">
    <property type="entry name" value="HAMP"/>
    <property type="match status" value="1"/>
</dbReference>
<dbReference type="CDD" id="cd06225">
    <property type="entry name" value="HAMP"/>
    <property type="match status" value="1"/>
</dbReference>
<dbReference type="InterPro" id="IPR003660">
    <property type="entry name" value="HAMP_dom"/>
</dbReference>
<dbReference type="RefSeq" id="WP_029333802.1">
    <property type="nucleotide sequence ID" value="NZ_UGGP01000001.1"/>
</dbReference>
<dbReference type="AlphaFoldDB" id="A0A377FXT2"/>
<evidence type="ECO:0000256" key="7">
    <source>
        <dbReference type="ARBA" id="ARBA00022692"/>
    </source>
</evidence>
<keyword evidence="5" id="KW-0597">Phosphoprotein</keyword>
<feature type="domain" description="Histidine kinase" evidence="15">
    <location>
        <begin position="242"/>
        <end position="455"/>
    </location>
</feature>
<dbReference type="EMBL" id="UGGP01000001">
    <property type="protein sequence ID" value="STO09374.1"/>
    <property type="molecule type" value="Genomic_DNA"/>
</dbReference>
<keyword evidence="9" id="KW-0418">Kinase</keyword>
<evidence type="ECO:0000256" key="1">
    <source>
        <dbReference type="ARBA" id="ARBA00000085"/>
    </source>
</evidence>
<dbReference type="PROSITE" id="PS50885">
    <property type="entry name" value="HAMP"/>
    <property type="match status" value="1"/>
</dbReference>
<evidence type="ECO:0000256" key="13">
    <source>
        <dbReference type="ARBA" id="ARBA00023136"/>
    </source>
</evidence>
<dbReference type="InterPro" id="IPR050398">
    <property type="entry name" value="HssS/ArlS-like"/>
</dbReference>
<evidence type="ECO:0000259" key="15">
    <source>
        <dbReference type="PROSITE" id="PS50109"/>
    </source>
</evidence>
<evidence type="ECO:0000313" key="18">
    <source>
        <dbReference type="Proteomes" id="UP000254060"/>
    </source>
</evidence>
<keyword evidence="8" id="KW-0547">Nucleotide-binding</keyword>
<evidence type="ECO:0000256" key="3">
    <source>
        <dbReference type="ARBA" id="ARBA00012438"/>
    </source>
</evidence>
<keyword evidence="13 14" id="KW-0472">Membrane</keyword>
<evidence type="ECO:0000256" key="6">
    <source>
        <dbReference type="ARBA" id="ARBA00022679"/>
    </source>
</evidence>
<dbReference type="PROSITE" id="PS50109">
    <property type="entry name" value="HIS_KIN"/>
    <property type="match status" value="1"/>
</dbReference>
<gene>
    <name evidence="17" type="primary">phoR_6</name>
    <name evidence="17" type="ORF">NCTC13163_02809</name>
</gene>
<evidence type="ECO:0000256" key="5">
    <source>
        <dbReference type="ARBA" id="ARBA00022553"/>
    </source>
</evidence>
<comment type="catalytic activity">
    <reaction evidence="1">
        <text>ATP + protein L-histidine = ADP + protein N-phospho-L-histidine.</text>
        <dbReference type="EC" id="2.7.13.3"/>
    </reaction>
</comment>
<comment type="subcellular location">
    <subcellularLocation>
        <location evidence="2">Cell membrane</location>
        <topology evidence="2">Multi-pass membrane protein</topology>
    </subcellularLocation>
</comment>
<accession>A0A377FXT2</accession>
<dbReference type="CDD" id="cd00075">
    <property type="entry name" value="HATPase"/>
    <property type="match status" value="1"/>
</dbReference>
<evidence type="ECO:0000313" key="17">
    <source>
        <dbReference type="EMBL" id="STO09374.1"/>
    </source>
</evidence>
<dbReference type="Gene3D" id="1.10.287.130">
    <property type="match status" value="1"/>
</dbReference>
<dbReference type="FunFam" id="3.30.565.10:FF:000006">
    <property type="entry name" value="Sensor histidine kinase WalK"/>
    <property type="match status" value="1"/>
</dbReference>
<dbReference type="InterPro" id="IPR036097">
    <property type="entry name" value="HisK_dim/P_sf"/>
</dbReference>
<evidence type="ECO:0000256" key="9">
    <source>
        <dbReference type="ARBA" id="ARBA00022777"/>
    </source>
</evidence>
<name>A0A377FXT2_9BACL</name>
<dbReference type="SMART" id="SM00304">
    <property type="entry name" value="HAMP"/>
    <property type="match status" value="1"/>
</dbReference>
<feature type="transmembrane region" description="Helical" evidence="14">
    <location>
        <begin position="7"/>
        <end position="29"/>
    </location>
</feature>
<proteinExistence type="predicted"/>
<sequence>MKQQLVIRIMIVMTLVLILLVSVLSYGTYRYYYEYESEALLSHATTSAYLYPQAQVGFETPSAFSVLVRTFGYPGTDLTIVNRFGEIVKTTGQRDYQALFSERQLEQLARGESVVQDYDVKDEHFLSVTSPIMTGETSELAISFTRPLEDLDTLIREIWMAVILIGVLIWLLALYAVIRIADRFVRPIRDIIETADEMAQGDFDVEVYSNEKHELGALARTLTYLGAKVQQHQSTRNEFLSNVSHELRTPLTSIKGWTETIRGGNEKLSEETELGLGIIHSETERMIGLVEQLLDYTKIEESRLVLYRQELDLVSLLRKVSVQLKQSLEDKQITLVERYPQKSIGLFDENRLKQVFLNLLENAIRFSPDGGTLTVRFVQSERVAFISIIDEGPGISKEHLQRITEMFYQAQVTKGSSGLGLAIAKELIEAHEGKLVIESEVGQGTTVTVLLPLDPSELH</sequence>
<evidence type="ECO:0000256" key="10">
    <source>
        <dbReference type="ARBA" id="ARBA00022840"/>
    </source>
</evidence>
<dbReference type="InterPro" id="IPR003661">
    <property type="entry name" value="HisK_dim/P_dom"/>
</dbReference>
<dbReference type="GO" id="GO:0005524">
    <property type="term" value="F:ATP binding"/>
    <property type="evidence" value="ECO:0007669"/>
    <property type="project" value="UniProtKB-KW"/>
</dbReference>
<dbReference type="PANTHER" id="PTHR45528:SF1">
    <property type="entry name" value="SENSOR HISTIDINE KINASE CPXA"/>
    <property type="match status" value="1"/>
</dbReference>
<keyword evidence="11 14" id="KW-1133">Transmembrane helix</keyword>
<dbReference type="SUPFAM" id="SSF47384">
    <property type="entry name" value="Homodimeric domain of signal transducing histidine kinase"/>
    <property type="match status" value="1"/>
</dbReference>
<evidence type="ECO:0000259" key="16">
    <source>
        <dbReference type="PROSITE" id="PS50885"/>
    </source>
</evidence>
<dbReference type="SMART" id="SM00387">
    <property type="entry name" value="HATPase_c"/>
    <property type="match status" value="1"/>
</dbReference>
<evidence type="ECO:0000256" key="2">
    <source>
        <dbReference type="ARBA" id="ARBA00004651"/>
    </source>
</evidence>
<dbReference type="SMART" id="SM00388">
    <property type="entry name" value="HisKA"/>
    <property type="match status" value="1"/>
</dbReference>
<organism evidence="17 18">
    <name type="scientific">Exiguobacterium aurantiacum</name>
    <dbReference type="NCBI Taxonomy" id="33987"/>
    <lineage>
        <taxon>Bacteria</taxon>
        <taxon>Bacillati</taxon>
        <taxon>Bacillota</taxon>
        <taxon>Bacilli</taxon>
        <taxon>Bacillales</taxon>
        <taxon>Bacillales Family XII. Incertae Sedis</taxon>
        <taxon>Exiguobacterium</taxon>
    </lineage>
</organism>
<evidence type="ECO:0000256" key="11">
    <source>
        <dbReference type="ARBA" id="ARBA00022989"/>
    </source>
</evidence>
<keyword evidence="7 14" id="KW-0812">Transmembrane</keyword>
<dbReference type="Pfam" id="PF02518">
    <property type="entry name" value="HATPase_c"/>
    <property type="match status" value="1"/>
</dbReference>
<feature type="transmembrane region" description="Helical" evidence="14">
    <location>
        <begin position="158"/>
        <end position="178"/>
    </location>
</feature>
<keyword evidence="10" id="KW-0067">ATP-binding</keyword>
<dbReference type="Proteomes" id="UP000254060">
    <property type="component" value="Unassembled WGS sequence"/>
</dbReference>
<dbReference type="PRINTS" id="PR00344">
    <property type="entry name" value="BCTRLSENSOR"/>
</dbReference>
<dbReference type="OrthoDB" id="2359336at2"/>
<dbReference type="CDD" id="cd00082">
    <property type="entry name" value="HisKA"/>
    <property type="match status" value="1"/>
</dbReference>
<dbReference type="Pfam" id="PF00512">
    <property type="entry name" value="HisKA"/>
    <property type="match status" value="1"/>
</dbReference>
<feature type="domain" description="HAMP" evidence="16">
    <location>
        <begin position="182"/>
        <end position="234"/>
    </location>
</feature>
<evidence type="ECO:0000256" key="12">
    <source>
        <dbReference type="ARBA" id="ARBA00023012"/>
    </source>
</evidence>
<dbReference type="STRING" id="1397694.GCA_000702585_00233"/>
<keyword evidence="4" id="KW-1003">Cell membrane</keyword>
<dbReference type="SUPFAM" id="SSF55874">
    <property type="entry name" value="ATPase domain of HSP90 chaperone/DNA topoisomerase II/histidine kinase"/>
    <property type="match status" value="1"/>
</dbReference>
<dbReference type="FunFam" id="1.10.287.130:FF:000001">
    <property type="entry name" value="Two-component sensor histidine kinase"/>
    <property type="match status" value="1"/>
</dbReference>
<dbReference type="SUPFAM" id="SSF158472">
    <property type="entry name" value="HAMP domain-like"/>
    <property type="match status" value="1"/>
</dbReference>
<evidence type="ECO:0000256" key="4">
    <source>
        <dbReference type="ARBA" id="ARBA00022475"/>
    </source>
</evidence>
<evidence type="ECO:0000256" key="14">
    <source>
        <dbReference type="SAM" id="Phobius"/>
    </source>
</evidence>
<dbReference type="PANTHER" id="PTHR45528">
    <property type="entry name" value="SENSOR HISTIDINE KINASE CPXA"/>
    <property type="match status" value="1"/>
</dbReference>
<dbReference type="InterPro" id="IPR036890">
    <property type="entry name" value="HATPase_C_sf"/>
</dbReference>
<dbReference type="GO" id="GO:0005886">
    <property type="term" value="C:plasma membrane"/>
    <property type="evidence" value="ECO:0007669"/>
    <property type="project" value="UniProtKB-SubCell"/>
</dbReference>
<dbReference type="GO" id="GO:0000155">
    <property type="term" value="F:phosphorelay sensor kinase activity"/>
    <property type="evidence" value="ECO:0007669"/>
    <property type="project" value="InterPro"/>
</dbReference>
<keyword evidence="6 17" id="KW-0808">Transferase</keyword>
<keyword evidence="12" id="KW-0902">Two-component regulatory system</keyword>
<dbReference type="EC" id="2.7.13.3" evidence="3"/>
<dbReference type="Gene3D" id="3.30.565.10">
    <property type="entry name" value="Histidine kinase-like ATPase, C-terminal domain"/>
    <property type="match status" value="1"/>
</dbReference>
<dbReference type="InterPro" id="IPR005467">
    <property type="entry name" value="His_kinase_dom"/>
</dbReference>
<reference evidence="17 18" key="1">
    <citation type="submission" date="2018-06" db="EMBL/GenBank/DDBJ databases">
        <authorList>
            <consortium name="Pathogen Informatics"/>
            <person name="Doyle S."/>
        </authorList>
    </citation>
    <scope>NUCLEOTIDE SEQUENCE [LARGE SCALE GENOMIC DNA]</scope>
    <source>
        <strain evidence="17 18">NCTC13163</strain>
    </source>
</reference>
<evidence type="ECO:0000256" key="8">
    <source>
        <dbReference type="ARBA" id="ARBA00022741"/>
    </source>
</evidence>
<protein>
    <recommendedName>
        <fullName evidence="3">histidine kinase</fullName>
        <ecNumber evidence="3">2.7.13.3</ecNumber>
    </recommendedName>
</protein>